<proteinExistence type="inferred from homology"/>
<feature type="transmembrane region" description="Helical" evidence="6">
    <location>
        <begin position="225"/>
        <end position="246"/>
    </location>
</feature>
<evidence type="ECO:0000256" key="6">
    <source>
        <dbReference type="SAM" id="Phobius"/>
    </source>
</evidence>
<keyword evidence="4 6" id="KW-0472">Membrane</keyword>
<evidence type="ECO:0000256" key="4">
    <source>
        <dbReference type="ARBA" id="ARBA00023136"/>
    </source>
</evidence>
<feature type="domain" description="Rhodopsin" evidence="7">
    <location>
        <begin position="48"/>
        <end position="267"/>
    </location>
</feature>
<accession>A0A6A5YNE6</accession>
<comment type="similarity">
    <text evidence="5">Belongs to the SAT4 family.</text>
</comment>
<dbReference type="OrthoDB" id="4682787at2759"/>
<evidence type="ECO:0000256" key="2">
    <source>
        <dbReference type="ARBA" id="ARBA00022692"/>
    </source>
</evidence>
<evidence type="ECO:0000256" key="3">
    <source>
        <dbReference type="ARBA" id="ARBA00022989"/>
    </source>
</evidence>
<evidence type="ECO:0000256" key="1">
    <source>
        <dbReference type="ARBA" id="ARBA00004141"/>
    </source>
</evidence>
<name>A0A6A5YNE6_9PLEO</name>
<evidence type="ECO:0000259" key="7">
    <source>
        <dbReference type="Pfam" id="PF20684"/>
    </source>
</evidence>
<dbReference type="Proteomes" id="UP000799770">
    <property type="component" value="Unassembled WGS sequence"/>
</dbReference>
<dbReference type="PANTHER" id="PTHR33048:SF158">
    <property type="entry name" value="MEMBRANE PROTEIN PTH11-LIKE, PUTATIVE-RELATED"/>
    <property type="match status" value="1"/>
</dbReference>
<organism evidence="8 9">
    <name type="scientific">Lophiotrema nucula</name>
    <dbReference type="NCBI Taxonomy" id="690887"/>
    <lineage>
        <taxon>Eukaryota</taxon>
        <taxon>Fungi</taxon>
        <taxon>Dikarya</taxon>
        <taxon>Ascomycota</taxon>
        <taxon>Pezizomycotina</taxon>
        <taxon>Dothideomycetes</taxon>
        <taxon>Pleosporomycetidae</taxon>
        <taxon>Pleosporales</taxon>
        <taxon>Lophiotremataceae</taxon>
        <taxon>Lophiotrema</taxon>
    </lineage>
</organism>
<protein>
    <recommendedName>
        <fullName evidence="7">Rhodopsin domain-containing protein</fullName>
    </recommendedName>
</protein>
<keyword evidence="3 6" id="KW-1133">Transmembrane helix</keyword>
<feature type="transmembrane region" description="Helical" evidence="6">
    <location>
        <begin position="192"/>
        <end position="213"/>
    </location>
</feature>
<keyword evidence="9" id="KW-1185">Reference proteome</keyword>
<dbReference type="PANTHER" id="PTHR33048">
    <property type="entry name" value="PTH11-LIKE INTEGRAL MEMBRANE PROTEIN (AFU_ORTHOLOGUE AFUA_5G11245)"/>
    <property type="match status" value="1"/>
</dbReference>
<dbReference type="EMBL" id="ML977347">
    <property type="protein sequence ID" value="KAF2108582.1"/>
    <property type="molecule type" value="Genomic_DNA"/>
</dbReference>
<dbReference type="InterPro" id="IPR052337">
    <property type="entry name" value="SAT4-like"/>
</dbReference>
<evidence type="ECO:0000313" key="8">
    <source>
        <dbReference type="EMBL" id="KAF2108582.1"/>
    </source>
</evidence>
<reference evidence="8" key="1">
    <citation type="journal article" date="2020" name="Stud. Mycol.">
        <title>101 Dothideomycetes genomes: a test case for predicting lifestyles and emergence of pathogens.</title>
        <authorList>
            <person name="Haridas S."/>
            <person name="Albert R."/>
            <person name="Binder M."/>
            <person name="Bloem J."/>
            <person name="Labutti K."/>
            <person name="Salamov A."/>
            <person name="Andreopoulos B."/>
            <person name="Baker S."/>
            <person name="Barry K."/>
            <person name="Bills G."/>
            <person name="Bluhm B."/>
            <person name="Cannon C."/>
            <person name="Castanera R."/>
            <person name="Culley D."/>
            <person name="Daum C."/>
            <person name="Ezra D."/>
            <person name="Gonzalez J."/>
            <person name="Henrissat B."/>
            <person name="Kuo A."/>
            <person name="Liang C."/>
            <person name="Lipzen A."/>
            <person name="Lutzoni F."/>
            <person name="Magnuson J."/>
            <person name="Mondo S."/>
            <person name="Nolan M."/>
            <person name="Ohm R."/>
            <person name="Pangilinan J."/>
            <person name="Park H.-J."/>
            <person name="Ramirez L."/>
            <person name="Alfaro M."/>
            <person name="Sun H."/>
            <person name="Tritt A."/>
            <person name="Yoshinaga Y."/>
            <person name="Zwiers L.-H."/>
            <person name="Turgeon B."/>
            <person name="Goodwin S."/>
            <person name="Spatafora J."/>
            <person name="Crous P."/>
            <person name="Grigoriev I."/>
        </authorList>
    </citation>
    <scope>NUCLEOTIDE SEQUENCE</scope>
    <source>
        <strain evidence="8">CBS 627.86</strain>
    </source>
</reference>
<gene>
    <name evidence="8" type="ORF">BDV96DRAFT_652833</name>
</gene>
<keyword evidence="2 6" id="KW-0812">Transmembrane</keyword>
<feature type="transmembrane region" description="Helical" evidence="6">
    <location>
        <begin position="31"/>
        <end position="51"/>
    </location>
</feature>
<evidence type="ECO:0000313" key="9">
    <source>
        <dbReference type="Proteomes" id="UP000799770"/>
    </source>
</evidence>
<dbReference type="Pfam" id="PF20684">
    <property type="entry name" value="Fung_rhodopsin"/>
    <property type="match status" value="1"/>
</dbReference>
<dbReference type="AlphaFoldDB" id="A0A6A5YNE6"/>
<sequence>MASSLVEGAIPPPPGVTPILGHAESPLRTTYSAALCVMLVFPATLVSLRLYTKTFLVWSWRKTDVACLVGFLWYIALIAVAFVVLNVGMGSHAWNLSPSTFSRLVELLNIHQIIYMPSITFTKIAILLQLKDIFSPLHLARNPRWYLLYAMIVLNCVFFTVLLLLEIFQCIPRHKIWHHKAEGRCIDIKKTFVATGVINVVDDFIILVIPLVWTWQMQLRTRQKVGVSLIFATGLFACVTSVVRLAKSIQCLGSPDISYTFAPVLLWA</sequence>
<feature type="transmembrane region" description="Helical" evidence="6">
    <location>
        <begin position="63"/>
        <end position="85"/>
    </location>
</feature>
<evidence type="ECO:0000256" key="5">
    <source>
        <dbReference type="ARBA" id="ARBA00038359"/>
    </source>
</evidence>
<comment type="subcellular location">
    <subcellularLocation>
        <location evidence="1">Membrane</location>
        <topology evidence="1">Multi-pass membrane protein</topology>
    </subcellularLocation>
</comment>
<dbReference type="GO" id="GO:0016020">
    <property type="term" value="C:membrane"/>
    <property type="evidence" value="ECO:0007669"/>
    <property type="project" value="UniProtKB-SubCell"/>
</dbReference>
<dbReference type="InterPro" id="IPR049326">
    <property type="entry name" value="Rhodopsin_dom_fungi"/>
</dbReference>
<feature type="transmembrane region" description="Helical" evidence="6">
    <location>
        <begin position="146"/>
        <end position="171"/>
    </location>
</feature>